<evidence type="ECO:0000313" key="3">
    <source>
        <dbReference type="Proteomes" id="UP001177212"/>
    </source>
</evidence>
<reference evidence="2" key="1">
    <citation type="submission" date="2023-07" db="EMBL/GenBank/DDBJ databases">
        <title>Genome content predicts the carbon catabolic preferences of heterotrophic bacteria.</title>
        <authorList>
            <person name="Gralka M."/>
        </authorList>
    </citation>
    <scope>NUCLEOTIDE SEQUENCE</scope>
    <source>
        <strain evidence="2">4G09</strain>
    </source>
</reference>
<organism evidence="2 3">
    <name type="scientific">Pseudoalteromonas marina</name>
    <dbReference type="NCBI Taxonomy" id="267375"/>
    <lineage>
        <taxon>Bacteria</taxon>
        <taxon>Pseudomonadati</taxon>
        <taxon>Pseudomonadota</taxon>
        <taxon>Gammaproteobacteria</taxon>
        <taxon>Alteromonadales</taxon>
        <taxon>Pseudoalteromonadaceae</taxon>
        <taxon>Pseudoalteromonas</taxon>
    </lineage>
</organism>
<keyword evidence="3" id="KW-1185">Reference proteome</keyword>
<comment type="caution">
    <text evidence="2">The sequence shown here is derived from an EMBL/GenBank/DDBJ whole genome shotgun (WGS) entry which is preliminary data.</text>
</comment>
<protein>
    <submittedName>
        <fullName evidence="2">DUF1287 domain-containing protein</fullName>
    </submittedName>
</protein>
<evidence type="ECO:0000313" key="2">
    <source>
        <dbReference type="EMBL" id="MDP2564242.1"/>
    </source>
</evidence>
<evidence type="ECO:0000256" key="1">
    <source>
        <dbReference type="SAM" id="SignalP"/>
    </source>
</evidence>
<feature type="chain" id="PRO_5046273283" evidence="1">
    <location>
        <begin position="19"/>
        <end position="199"/>
    </location>
</feature>
<name>A0ABT9FBS9_9GAMM</name>
<dbReference type="Pfam" id="PF06940">
    <property type="entry name" value="DUF1287"/>
    <property type="match status" value="1"/>
</dbReference>
<accession>A0ABT9FBS9</accession>
<dbReference type="RefSeq" id="WP_305471534.1">
    <property type="nucleotide sequence ID" value="NZ_JAUYVT010000003.1"/>
</dbReference>
<dbReference type="Proteomes" id="UP001177212">
    <property type="component" value="Unassembled WGS sequence"/>
</dbReference>
<gene>
    <name evidence="2" type="ORF">Q8W34_06330</name>
</gene>
<dbReference type="EMBL" id="JAUYVT010000003">
    <property type="protein sequence ID" value="MDP2564242.1"/>
    <property type="molecule type" value="Genomic_DNA"/>
</dbReference>
<sequence length="199" mass="22836">MFKYGLYLFTFLPFCSFANSFNQQISAALIERTTHNITYDGSYYSMTYPGGDVPSNIGVCTDVIIRAYRQLGVDLQQRVHEDIRANFARYPSERIWGLKKPDKNIDHKRVPNLQVFFKRQGTELTISSNSRDYKVGDIVTWMLPGNLPHIGMVVTEALSSAENVQIVHNIGRGPEISVMLFDYKITGHYRFTNKHYNAQ</sequence>
<keyword evidence="1" id="KW-0732">Signal</keyword>
<dbReference type="PIRSF" id="PIRSF011444">
    <property type="entry name" value="DUF1287"/>
    <property type="match status" value="1"/>
</dbReference>
<feature type="signal peptide" evidence="1">
    <location>
        <begin position="1"/>
        <end position="18"/>
    </location>
</feature>
<dbReference type="InterPro" id="IPR009706">
    <property type="entry name" value="DUF1287"/>
</dbReference>
<proteinExistence type="predicted"/>